<evidence type="ECO:0000313" key="9">
    <source>
        <dbReference type="EMBL" id="MBS4081043.1"/>
    </source>
</evidence>
<dbReference type="InterPro" id="IPR020846">
    <property type="entry name" value="MFS_dom"/>
</dbReference>
<feature type="transmembrane region" description="Helical" evidence="7">
    <location>
        <begin position="199"/>
        <end position="217"/>
    </location>
</feature>
<dbReference type="PANTHER" id="PTHR42718:SF9">
    <property type="entry name" value="MAJOR FACILITATOR SUPERFAMILY MULTIDRUG TRANSPORTER MFSC"/>
    <property type="match status" value="1"/>
</dbReference>
<evidence type="ECO:0000256" key="5">
    <source>
        <dbReference type="ARBA" id="ARBA00023136"/>
    </source>
</evidence>
<organism evidence="9 10">
    <name type="scientific">Pseudomonas rustica</name>
    <dbReference type="NCBI Taxonomy" id="2827099"/>
    <lineage>
        <taxon>Bacteria</taxon>
        <taxon>Pseudomonadati</taxon>
        <taxon>Pseudomonadota</taxon>
        <taxon>Gammaproteobacteria</taxon>
        <taxon>Pseudomonadales</taxon>
        <taxon>Pseudomonadaceae</taxon>
        <taxon>Pseudomonas</taxon>
    </lineage>
</organism>
<feature type="transmembrane region" description="Helical" evidence="7">
    <location>
        <begin position="326"/>
        <end position="344"/>
    </location>
</feature>
<evidence type="ECO:0000259" key="8">
    <source>
        <dbReference type="PROSITE" id="PS50850"/>
    </source>
</evidence>
<feature type="transmembrane region" description="Helical" evidence="7">
    <location>
        <begin position="420"/>
        <end position="446"/>
    </location>
</feature>
<gene>
    <name evidence="9" type="ORF">KFS80_22385</name>
</gene>
<dbReference type="EMBL" id="JAGYHF010000012">
    <property type="protein sequence ID" value="MBS4081043.1"/>
    <property type="molecule type" value="Genomic_DNA"/>
</dbReference>
<evidence type="ECO:0000256" key="6">
    <source>
        <dbReference type="SAM" id="MobiDB-lite"/>
    </source>
</evidence>
<keyword evidence="3 7" id="KW-0812">Transmembrane</keyword>
<sequence>MPREPLNTSARWALTSLALSMLMPSLDTSIANAGLPMLAAAFDATFQQVQWIVLAYLLTVTTLIVSVGRLGDGIGRRRLLLIGIGVFTAASLCCALAPGLGWLIGARAVQGVGAAIMFALTVALVADAVPKSRAGSAMGLLATMSATGTTLGPSLGGLLMAHLGWHSIFLLNVPLGLLNAWLVYRYLPADRAISTRVAFDYFGTGVLVLTLAAYALAMTLTGLALPLLLVSACGAGLFVFIEMRVKVPLIRLSLFADRRLSSSLLLTLLVTTVMMTTLVFGPFYLSRGLGLSSATVGLVLSIGPLLAAFGGVPAGRLVDRFGARRIVPGALLGLACGCGLLASLPMSLGVFAYVLPIAMVAVSYALFQAANNTGLMAGVSQDQRGVVSALLGLARNLGLITGAAVMGAVFALAAGDPTEAPAAAIASGLHTTFAVATAIAFMALIISRTQFNCGSGLARESGESGNTVLTDTPPSRASPLPQGNGGDR</sequence>
<dbReference type="InterPro" id="IPR036259">
    <property type="entry name" value="MFS_trans_sf"/>
</dbReference>
<dbReference type="PANTHER" id="PTHR42718">
    <property type="entry name" value="MAJOR FACILITATOR SUPERFAMILY MULTIDRUG TRANSPORTER MFSC"/>
    <property type="match status" value="1"/>
</dbReference>
<name>A0ABS5N387_9PSED</name>
<accession>A0ABS5N387</accession>
<dbReference type="RefSeq" id="WP_212545951.1">
    <property type="nucleotide sequence ID" value="NZ_JAGYHF010000012.1"/>
</dbReference>
<feature type="transmembrane region" description="Helical" evidence="7">
    <location>
        <begin position="51"/>
        <end position="67"/>
    </location>
</feature>
<dbReference type="InterPro" id="IPR011701">
    <property type="entry name" value="MFS"/>
</dbReference>
<feature type="compositionally biased region" description="Polar residues" evidence="6">
    <location>
        <begin position="463"/>
        <end position="475"/>
    </location>
</feature>
<evidence type="ECO:0000256" key="7">
    <source>
        <dbReference type="SAM" id="Phobius"/>
    </source>
</evidence>
<dbReference type="Gene3D" id="1.20.1250.20">
    <property type="entry name" value="MFS general substrate transporter like domains"/>
    <property type="match status" value="1"/>
</dbReference>
<dbReference type="SUPFAM" id="SSF103473">
    <property type="entry name" value="MFS general substrate transporter"/>
    <property type="match status" value="1"/>
</dbReference>
<feature type="transmembrane region" description="Helical" evidence="7">
    <location>
        <begin position="167"/>
        <end position="187"/>
    </location>
</feature>
<feature type="transmembrane region" description="Helical" evidence="7">
    <location>
        <begin position="108"/>
        <end position="126"/>
    </location>
</feature>
<comment type="subcellular location">
    <subcellularLocation>
        <location evidence="1">Membrane</location>
        <topology evidence="1">Multi-pass membrane protein</topology>
    </subcellularLocation>
</comment>
<evidence type="ECO:0000313" key="10">
    <source>
        <dbReference type="Proteomes" id="UP000676035"/>
    </source>
</evidence>
<proteinExistence type="predicted"/>
<dbReference type="Gene3D" id="1.20.1720.10">
    <property type="entry name" value="Multidrug resistance protein D"/>
    <property type="match status" value="1"/>
</dbReference>
<dbReference type="PRINTS" id="PR01036">
    <property type="entry name" value="TCRTETB"/>
</dbReference>
<keyword evidence="4 7" id="KW-1133">Transmembrane helix</keyword>
<feature type="transmembrane region" description="Helical" evidence="7">
    <location>
        <begin position="350"/>
        <end position="367"/>
    </location>
</feature>
<keyword evidence="10" id="KW-1185">Reference proteome</keyword>
<feature type="transmembrane region" description="Helical" evidence="7">
    <location>
        <begin position="79"/>
        <end position="102"/>
    </location>
</feature>
<keyword evidence="5 7" id="KW-0472">Membrane</keyword>
<reference evidence="9 10" key="1">
    <citation type="submission" date="2021-04" db="EMBL/GenBank/DDBJ databases">
        <title>Pseudomonas rustica sp. nov. isolated from raw milk.</title>
        <authorList>
            <person name="Fiedler G."/>
            <person name="Gieschler S."/>
            <person name="Kabisch J."/>
            <person name="Grimmler C."/>
            <person name="Brinks E."/>
            <person name="Wagner N."/>
            <person name="Hetzer B."/>
            <person name="Franz C.M.A.P."/>
            <person name="Boehnlein C."/>
        </authorList>
    </citation>
    <scope>NUCLEOTIDE SEQUENCE [LARGE SCALE GENOMIC DNA]</scope>
    <source>
        <strain evidence="9 10">MBT-4</strain>
    </source>
</reference>
<dbReference type="Pfam" id="PF07690">
    <property type="entry name" value="MFS_1"/>
    <property type="match status" value="1"/>
</dbReference>
<evidence type="ECO:0000256" key="1">
    <source>
        <dbReference type="ARBA" id="ARBA00004141"/>
    </source>
</evidence>
<feature type="region of interest" description="Disordered" evidence="6">
    <location>
        <begin position="462"/>
        <end position="488"/>
    </location>
</feature>
<evidence type="ECO:0000256" key="4">
    <source>
        <dbReference type="ARBA" id="ARBA00022989"/>
    </source>
</evidence>
<dbReference type="PROSITE" id="PS50850">
    <property type="entry name" value="MFS"/>
    <property type="match status" value="1"/>
</dbReference>
<dbReference type="Proteomes" id="UP000676035">
    <property type="component" value="Unassembled WGS sequence"/>
</dbReference>
<keyword evidence="2" id="KW-0813">Transport</keyword>
<comment type="caution">
    <text evidence="9">The sequence shown here is derived from an EMBL/GenBank/DDBJ whole genome shotgun (WGS) entry which is preliminary data.</text>
</comment>
<feature type="transmembrane region" description="Helical" evidence="7">
    <location>
        <begin position="291"/>
        <end position="314"/>
    </location>
</feature>
<evidence type="ECO:0000256" key="2">
    <source>
        <dbReference type="ARBA" id="ARBA00022448"/>
    </source>
</evidence>
<feature type="transmembrane region" description="Helical" evidence="7">
    <location>
        <begin position="138"/>
        <end position="161"/>
    </location>
</feature>
<feature type="transmembrane region" description="Helical" evidence="7">
    <location>
        <begin position="264"/>
        <end position="285"/>
    </location>
</feature>
<evidence type="ECO:0000256" key="3">
    <source>
        <dbReference type="ARBA" id="ARBA00022692"/>
    </source>
</evidence>
<protein>
    <submittedName>
        <fullName evidence="9">MFS transporter</fullName>
    </submittedName>
</protein>
<dbReference type="CDD" id="cd17321">
    <property type="entry name" value="MFS_MMR_MDR_like"/>
    <property type="match status" value="1"/>
</dbReference>
<feature type="transmembrane region" description="Helical" evidence="7">
    <location>
        <begin position="388"/>
        <end position="414"/>
    </location>
</feature>
<feature type="domain" description="Major facilitator superfamily (MFS) profile" evidence="8">
    <location>
        <begin position="13"/>
        <end position="455"/>
    </location>
</feature>
<feature type="transmembrane region" description="Helical" evidence="7">
    <location>
        <begin position="223"/>
        <end position="243"/>
    </location>
</feature>